<comment type="caution">
    <text evidence="6">The sequence shown here is derived from an EMBL/GenBank/DDBJ whole genome shotgun (WGS) entry which is preliminary data.</text>
</comment>
<keyword evidence="4" id="KW-0175">Coiled coil</keyword>
<dbReference type="Pfam" id="PF01145">
    <property type="entry name" value="Band_7"/>
    <property type="match status" value="1"/>
</dbReference>
<evidence type="ECO:0000313" key="6">
    <source>
        <dbReference type="EMBL" id="GBP84959.1"/>
    </source>
</evidence>
<accession>A0A4C1ZDD1</accession>
<dbReference type="InterPro" id="IPR001107">
    <property type="entry name" value="Band_7"/>
</dbReference>
<dbReference type="InterPro" id="IPR043202">
    <property type="entry name" value="Band-7_stomatin-like"/>
</dbReference>
<evidence type="ECO:0000256" key="4">
    <source>
        <dbReference type="SAM" id="Coils"/>
    </source>
</evidence>
<dbReference type="EMBL" id="BGZK01001708">
    <property type="protein sequence ID" value="GBP84959.1"/>
    <property type="molecule type" value="Genomic_DNA"/>
</dbReference>
<organism evidence="6 7">
    <name type="scientific">Eumeta variegata</name>
    <name type="common">Bagworm moth</name>
    <name type="synonym">Eumeta japonica</name>
    <dbReference type="NCBI Taxonomy" id="151549"/>
    <lineage>
        <taxon>Eukaryota</taxon>
        <taxon>Metazoa</taxon>
        <taxon>Ecdysozoa</taxon>
        <taxon>Arthropoda</taxon>
        <taxon>Hexapoda</taxon>
        <taxon>Insecta</taxon>
        <taxon>Pterygota</taxon>
        <taxon>Neoptera</taxon>
        <taxon>Endopterygota</taxon>
        <taxon>Lepidoptera</taxon>
        <taxon>Glossata</taxon>
        <taxon>Ditrysia</taxon>
        <taxon>Tineoidea</taxon>
        <taxon>Psychidae</taxon>
        <taxon>Oiketicinae</taxon>
        <taxon>Eumeta</taxon>
    </lineage>
</organism>
<dbReference type="Proteomes" id="UP000299102">
    <property type="component" value="Unassembled WGS sequence"/>
</dbReference>
<gene>
    <name evidence="6" type="primary">STOM</name>
    <name evidence="6" type="ORF">EVAR_59200_1</name>
</gene>
<dbReference type="PROSITE" id="PS01270">
    <property type="entry name" value="BAND_7"/>
    <property type="match status" value="1"/>
</dbReference>
<dbReference type="InterPro" id="IPR001972">
    <property type="entry name" value="Stomatin_HflK_fam"/>
</dbReference>
<dbReference type="OrthoDB" id="2105077at2759"/>
<dbReference type="STRING" id="151549.A0A4C1ZDD1"/>
<dbReference type="SUPFAM" id="SSF117892">
    <property type="entry name" value="Band 7/SPFH domain"/>
    <property type="match status" value="1"/>
</dbReference>
<evidence type="ECO:0000259" key="5">
    <source>
        <dbReference type="SMART" id="SM00244"/>
    </source>
</evidence>
<protein>
    <submittedName>
        <fullName evidence="6">Erythrocyte band 7 integral membrane protein</fullName>
    </submittedName>
</protein>
<proteinExistence type="inferred from homology"/>
<feature type="domain" description="Band 7" evidence="5">
    <location>
        <begin position="44"/>
        <end position="217"/>
    </location>
</feature>
<feature type="coiled-coil region" evidence="4">
    <location>
        <begin position="213"/>
        <end position="240"/>
    </location>
</feature>
<evidence type="ECO:0000256" key="2">
    <source>
        <dbReference type="ARBA" id="ARBA00008164"/>
    </source>
</evidence>
<evidence type="ECO:0000256" key="1">
    <source>
        <dbReference type="ARBA" id="ARBA00004370"/>
    </source>
</evidence>
<keyword evidence="7" id="KW-1185">Reference proteome</keyword>
<name>A0A4C1ZDD1_EUMVA</name>
<dbReference type="GO" id="GO:0005886">
    <property type="term" value="C:plasma membrane"/>
    <property type="evidence" value="ECO:0007669"/>
    <property type="project" value="InterPro"/>
</dbReference>
<sequence>MSHAFSRSQASECDVLFHPVVCVRPSSAEKPRPTEHTRRMPKLTLTQIIREYERAIVFRFGRLRRGARGPGLVVVLPCTDTCLKIDLRTVSFDVPPQEVLTKDSVTVAVDAAVYYRVKDPLNAVMKVADYWYLKPNEEVNLLNYFSFSTRLLAATTLRNVIGMRILSELLSEREAISHLMQSVLDLATDPWGVKVERVEIKDVRLPLQLQKAMAAEAEAVREARAKIVSAEGEIKASRALKEASQMMLDNPMVMQLRYLQSLNVISSDKNSTIVFPFPMDFFKIFMDGVLHDGTFYAYHYYDRYRPNILDIALMRGVSSENELHRDLPVAQSGSPPCTHGVSVPRQRKCNDIL</sequence>
<dbReference type="PANTHER" id="PTHR10264">
    <property type="entry name" value="BAND 7 PROTEIN-RELATED"/>
    <property type="match status" value="1"/>
</dbReference>
<keyword evidence="3" id="KW-0472">Membrane</keyword>
<evidence type="ECO:0000313" key="7">
    <source>
        <dbReference type="Proteomes" id="UP000299102"/>
    </source>
</evidence>
<reference evidence="6 7" key="1">
    <citation type="journal article" date="2019" name="Commun. Biol.">
        <title>The bagworm genome reveals a unique fibroin gene that provides high tensile strength.</title>
        <authorList>
            <person name="Kono N."/>
            <person name="Nakamura H."/>
            <person name="Ohtoshi R."/>
            <person name="Tomita M."/>
            <person name="Numata K."/>
            <person name="Arakawa K."/>
        </authorList>
    </citation>
    <scope>NUCLEOTIDE SEQUENCE [LARGE SCALE GENOMIC DNA]</scope>
</reference>
<dbReference type="InterPro" id="IPR036013">
    <property type="entry name" value="Band_7/SPFH_dom_sf"/>
</dbReference>
<dbReference type="SMART" id="SM00244">
    <property type="entry name" value="PHB"/>
    <property type="match status" value="1"/>
</dbReference>
<dbReference type="AlphaFoldDB" id="A0A4C1ZDD1"/>
<dbReference type="Gene3D" id="6.10.250.2090">
    <property type="match status" value="1"/>
</dbReference>
<evidence type="ECO:0000256" key="3">
    <source>
        <dbReference type="ARBA" id="ARBA00023136"/>
    </source>
</evidence>
<comment type="subcellular location">
    <subcellularLocation>
        <location evidence="1">Membrane</location>
    </subcellularLocation>
</comment>
<dbReference type="InterPro" id="IPR018080">
    <property type="entry name" value="Band_7/stomatin-like_CS"/>
</dbReference>
<dbReference type="PANTHER" id="PTHR10264:SF19">
    <property type="entry name" value="AT06885P-RELATED"/>
    <property type="match status" value="1"/>
</dbReference>
<comment type="similarity">
    <text evidence="2">Belongs to the band 7/mec-2 family.</text>
</comment>
<dbReference type="Gene3D" id="3.30.479.30">
    <property type="entry name" value="Band 7 domain"/>
    <property type="match status" value="1"/>
</dbReference>
<dbReference type="PRINTS" id="PR00721">
    <property type="entry name" value="STOMATIN"/>
</dbReference>